<keyword evidence="4" id="KW-0677">Repeat</keyword>
<keyword evidence="10" id="KW-0547">Nucleotide-binding</keyword>
<keyword evidence="3 8" id="KW-0812">Transmembrane</keyword>
<dbReference type="PANTHER" id="PTHR19229:SF36">
    <property type="entry name" value="ATP-BINDING CASSETTE SUB-FAMILY A MEMBER 2"/>
    <property type="match status" value="1"/>
</dbReference>
<evidence type="ECO:0000256" key="8">
    <source>
        <dbReference type="SAM" id="Phobius"/>
    </source>
</evidence>
<keyword evidence="6 8" id="KW-0472">Membrane</keyword>
<evidence type="ECO:0000256" key="5">
    <source>
        <dbReference type="ARBA" id="ARBA00022989"/>
    </source>
</evidence>
<dbReference type="PANTHER" id="PTHR19229">
    <property type="entry name" value="ATP-BINDING CASSETTE TRANSPORTER SUBFAMILY A ABCA"/>
    <property type="match status" value="1"/>
</dbReference>
<evidence type="ECO:0000256" key="1">
    <source>
        <dbReference type="ARBA" id="ARBA00004141"/>
    </source>
</evidence>
<sequence length="415" mass="43793">MKAAALQSKVAGEVPPAGTVAACTCTPVSCTMAAKADPGVASSSATGPNSATLPPSIKRTRSESRMVLRRCAMASTVEDCRAGKGLMRSMAALAGSASSEEWKSRSAPNSDGWPAAAAFLAPTRAVVGDIVREKELRLREGMRVLGLSEPAYWASWGLTHWTLLALSGALCAAAGTYPFANSSAAIMLAFFWLYAAALVSYSYTLSTLFTSSRVAGTAAQLLYALSMLPGFVLPAVYQYGSWTWYVACLSPPSAASLFAAALVNWEKVAEARYDIHTSRNSSAPPAGQAASPAGRPEGVRTGVALLEPAELTSRSSSASISPSAADSSELLPQPTRPTTHTSWPGRTCRGEQQQQRQQRQRRQRQRQRSESARRAAAVGAGLPAVRRRARAVVRAAVLHEVYVAAARDGALQPHA</sequence>
<feature type="compositionally biased region" description="Low complexity" evidence="7">
    <location>
        <begin position="313"/>
        <end position="328"/>
    </location>
</feature>
<evidence type="ECO:0000256" key="3">
    <source>
        <dbReference type="ARBA" id="ARBA00022692"/>
    </source>
</evidence>
<dbReference type="GO" id="GO:0005319">
    <property type="term" value="F:lipid transporter activity"/>
    <property type="evidence" value="ECO:0007669"/>
    <property type="project" value="TreeGrafter"/>
</dbReference>
<feature type="region of interest" description="Disordered" evidence="7">
    <location>
        <begin position="311"/>
        <end position="381"/>
    </location>
</feature>
<dbReference type="OrthoDB" id="509600at2759"/>
<feature type="region of interest" description="Disordered" evidence="7">
    <location>
        <begin position="278"/>
        <end position="298"/>
    </location>
</feature>
<evidence type="ECO:0000256" key="7">
    <source>
        <dbReference type="SAM" id="MobiDB-lite"/>
    </source>
</evidence>
<dbReference type="Pfam" id="PF12698">
    <property type="entry name" value="ABC2_membrane_3"/>
    <property type="match status" value="1"/>
</dbReference>
<reference evidence="10 11" key="1">
    <citation type="journal article" date="2017" name="Mol. Biol. Evol.">
        <title>The 4-celled Tetrabaena socialis nuclear genome reveals the essential components for genetic control of cell number at the origin of multicellularity in the volvocine lineage.</title>
        <authorList>
            <person name="Featherston J."/>
            <person name="Arakaki Y."/>
            <person name="Hanschen E.R."/>
            <person name="Ferris P.J."/>
            <person name="Michod R.E."/>
            <person name="Olson B.J.S.C."/>
            <person name="Nozaki H."/>
            <person name="Durand P.M."/>
        </authorList>
    </citation>
    <scope>NUCLEOTIDE SEQUENCE [LARGE SCALE GENOMIC DNA]</scope>
    <source>
        <strain evidence="10 11">NIES-571</strain>
    </source>
</reference>
<feature type="transmembrane region" description="Helical" evidence="8">
    <location>
        <begin position="151"/>
        <end position="177"/>
    </location>
</feature>
<comment type="subcellular location">
    <subcellularLocation>
        <location evidence="1">Membrane</location>
        <topology evidence="1">Multi-pass membrane protein</topology>
    </subcellularLocation>
</comment>
<evidence type="ECO:0000259" key="9">
    <source>
        <dbReference type="Pfam" id="PF12698"/>
    </source>
</evidence>
<dbReference type="Proteomes" id="UP000236333">
    <property type="component" value="Unassembled WGS sequence"/>
</dbReference>
<comment type="caution">
    <text evidence="10">The sequence shown here is derived from an EMBL/GenBank/DDBJ whole genome shotgun (WGS) entry which is preliminary data.</text>
</comment>
<feature type="domain" description="ABC-2 type transporter transmembrane" evidence="9">
    <location>
        <begin position="126"/>
        <end position="255"/>
    </location>
</feature>
<dbReference type="AlphaFoldDB" id="A0A2J8ABG9"/>
<dbReference type="GO" id="GO:0016020">
    <property type="term" value="C:membrane"/>
    <property type="evidence" value="ECO:0007669"/>
    <property type="project" value="UniProtKB-SubCell"/>
</dbReference>
<accession>A0A2J8ABG9</accession>
<protein>
    <submittedName>
        <fullName evidence="10">ATP-binding cassette sub-family A member 2</fullName>
    </submittedName>
</protein>
<organism evidence="10 11">
    <name type="scientific">Tetrabaena socialis</name>
    <dbReference type="NCBI Taxonomy" id="47790"/>
    <lineage>
        <taxon>Eukaryota</taxon>
        <taxon>Viridiplantae</taxon>
        <taxon>Chlorophyta</taxon>
        <taxon>core chlorophytes</taxon>
        <taxon>Chlorophyceae</taxon>
        <taxon>CS clade</taxon>
        <taxon>Chlamydomonadales</taxon>
        <taxon>Tetrabaenaceae</taxon>
        <taxon>Tetrabaena</taxon>
    </lineage>
</organism>
<dbReference type="GO" id="GO:0140359">
    <property type="term" value="F:ABC-type transporter activity"/>
    <property type="evidence" value="ECO:0007669"/>
    <property type="project" value="InterPro"/>
</dbReference>
<dbReference type="InterPro" id="IPR026082">
    <property type="entry name" value="ABCA"/>
</dbReference>
<name>A0A2J8ABG9_9CHLO</name>
<dbReference type="InterPro" id="IPR013525">
    <property type="entry name" value="ABC2_TM"/>
</dbReference>
<evidence type="ECO:0000256" key="6">
    <source>
        <dbReference type="ARBA" id="ARBA00023136"/>
    </source>
</evidence>
<evidence type="ECO:0000313" key="11">
    <source>
        <dbReference type="Proteomes" id="UP000236333"/>
    </source>
</evidence>
<keyword evidence="10" id="KW-0067">ATP-binding</keyword>
<keyword evidence="11" id="KW-1185">Reference proteome</keyword>
<gene>
    <name evidence="10" type="ORF">TSOC_003483</name>
</gene>
<feature type="transmembrane region" description="Helical" evidence="8">
    <location>
        <begin position="242"/>
        <end position="263"/>
    </location>
</feature>
<dbReference type="EMBL" id="PGGS01000075">
    <property type="protein sequence ID" value="PNH09872.1"/>
    <property type="molecule type" value="Genomic_DNA"/>
</dbReference>
<keyword evidence="5 8" id="KW-1133">Transmembrane helix</keyword>
<dbReference type="GO" id="GO:0005524">
    <property type="term" value="F:ATP binding"/>
    <property type="evidence" value="ECO:0007669"/>
    <property type="project" value="UniProtKB-KW"/>
</dbReference>
<keyword evidence="2" id="KW-0813">Transport</keyword>
<feature type="compositionally biased region" description="Low complexity" evidence="7">
    <location>
        <begin position="281"/>
        <end position="294"/>
    </location>
</feature>
<evidence type="ECO:0000313" key="10">
    <source>
        <dbReference type="EMBL" id="PNH09872.1"/>
    </source>
</evidence>
<evidence type="ECO:0000256" key="4">
    <source>
        <dbReference type="ARBA" id="ARBA00022737"/>
    </source>
</evidence>
<proteinExistence type="predicted"/>
<evidence type="ECO:0000256" key="2">
    <source>
        <dbReference type="ARBA" id="ARBA00022448"/>
    </source>
</evidence>
<feature type="transmembrane region" description="Helical" evidence="8">
    <location>
        <begin position="215"/>
        <end position="236"/>
    </location>
</feature>
<feature type="transmembrane region" description="Helical" evidence="8">
    <location>
        <begin position="183"/>
        <end position="203"/>
    </location>
</feature>